<evidence type="ECO:0000313" key="2">
    <source>
        <dbReference type="Proteomes" id="UP000663861"/>
    </source>
</evidence>
<evidence type="ECO:0000313" key="1">
    <source>
        <dbReference type="EMBL" id="CAE6457432.1"/>
    </source>
</evidence>
<feature type="non-terminal residue" evidence="1">
    <location>
        <position position="1"/>
    </location>
</feature>
<organism evidence="1 2">
    <name type="scientific">Rhizoctonia solani</name>
    <dbReference type="NCBI Taxonomy" id="456999"/>
    <lineage>
        <taxon>Eukaryota</taxon>
        <taxon>Fungi</taxon>
        <taxon>Dikarya</taxon>
        <taxon>Basidiomycota</taxon>
        <taxon>Agaricomycotina</taxon>
        <taxon>Agaricomycetes</taxon>
        <taxon>Cantharellales</taxon>
        <taxon>Ceratobasidiaceae</taxon>
        <taxon>Rhizoctonia</taxon>
    </lineage>
</organism>
<proteinExistence type="predicted"/>
<sequence length="233" mass="24885">MTSGQASLLAALFSLGQPPTQPGANPNERSVSILAPQYSKEHVNRSEVATSIRPQLVLDKAAESNALPFVLRGYTALISRMAFEPLKLMSSARDFVFRHFEGGEESRWIVSLLANIGSGIATVGTEGRHNTELMISALNSAVGRRLESVKSRPNSAGPEQAKVLSSALEVLAIHVYASSMGTVTLNQAVAPLFRQFCPESPGAPINLISLLQHPVGCIRQYTAASIICSVTTD</sequence>
<dbReference type="Proteomes" id="UP000663861">
    <property type="component" value="Unassembled WGS sequence"/>
</dbReference>
<name>A0A8H3BGV8_9AGAM</name>
<dbReference type="OrthoDB" id="2963168at2759"/>
<protein>
    <submittedName>
        <fullName evidence="1">Uncharacterized protein</fullName>
    </submittedName>
</protein>
<gene>
    <name evidence="1" type="ORF">RDB_LOCUS63671</name>
</gene>
<dbReference type="EMBL" id="CAJMWY010001068">
    <property type="protein sequence ID" value="CAE6457432.1"/>
    <property type="molecule type" value="Genomic_DNA"/>
</dbReference>
<comment type="caution">
    <text evidence="1">The sequence shown here is derived from an EMBL/GenBank/DDBJ whole genome shotgun (WGS) entry which is preliminary data.</text>
</comment>
<accession>A0A8H3BGV8</accession>
<reference evidence="1" key="1">
    <citation type="submission" date="2021-01" db="EMBL/GenBank/DDBJ databases">
        <authorList>
            <person name="Kaushik A."/>
        </authorList>
    </citation>
    <scope>NUCLEOTIDE SEQUENCE</scope>
    <source>
        <strain evidence="1">AG4-RS23</strain>
    </source>
</reference>
<dbReference type="AlphaFoldDB" id="A0A8H3BGV8"/>